<dbReference type="GO" id="GO:0006450">
    <property type="term" value="P:regulation of translational fidelity"/>
    <property type="evidence" value="ECO:0007669"/>
    <property type="project" value="TreeGrafter"/>
</dbReference>
<dbReference type="AlphaFoldDB" id="A0A6V8Q0Z3"/>
<dbReference type="GO" id="GO:0008033">
    <property type="term" value="P:tRNA processing"/>
    <property type="evidence" value="ECO:0007669"/>
    <property type="project" value="UniProtKB-KW"/>
</dbReference>
<evidence type="ECO:0000256" key="8">
    <source>
        <dbReference type="ARBA" id="ARBA00022741"/>
    </source>
</evidence>
<gene>
    <name evidence="13" type="ORF">HKBW3S44_01927</name>
</gene>
<evidence type="ECO:0000256" key="3">
    <source>
        <dbReference type="ARBA" id="ARBA00012584"/>
    </source>
</evidence>
<comment type="subcellular location">
    <subcellularLocation>
        <location evidence="1">Cytoplasm</location>
    </subcellularLocation>
</comment>
<dbReference type="Proteomes" id="UP000561271">
    <property type="component" value="Unassembled WGS sequence"/>
</dbReference>
<evidence type="ECO:0000256" key="5">
    <source>
        <dbReference type="ARBA" id="ARBA00022679"/>
    </source>
</evidence>
<dbReference type="InterPro" id="IPR017945">
    <property type="entry name" value="DHBP_synth_RibB-like_a/b_dom"/>
</dbReference>
<keyword evidence="4" id="KW-0963">Cytoplasm</keyword>
<dbReference type="SUPFAM" id="SSF55821">
    <property type="entry name" value="YrdC/RibB"/>
    <property type="match status" value="1"/>
</dbReference>
<keyword evidence="8" id="KW-0547">Nucleotide-binding</keyword>
<reference evidence="13 14" key="1">
    <citation type="journal article" date="2020" name="Front. Microbiol.">
        <title>Single-cell genomics of novel Actinobacteria with the Wood-Ljungdahl pathway discovered in a serpentinizing system.</title>
        <authorList>
            <person name="Merino N."/>
            <person name="Kawai M."/>
            <person name="Boyd E.S."/>
            <person name="Colman D.R."/>
            <person name="McGlynn S.E."/>
            <person name="Nealson K.H."/>
            <person name="Kurokawa K."/>
            <person name="Hongoh Y."/>
        </authorList>
    </citation>
    <scope>NUCLEOTIDE SEQUENCE [LARGE SCALE GENOMIC DNA]</scope>
    <source>
        <strain evidence="13 14">S44</strain>
    </source>
</reference>
<dbReference type="InterPro" id="IPR050156">
    <property type="entry name" value="TC-AMP_synthase_SUA5"/>
</dbReference>
<dbReference type="RefSeq" id="WP_176232254.1">
    <property type="nucleotide sequence ID" value="NZ_BLSC01000442.1"/>
</dbReference>
<evidence type="ECO:0000259" key="12">
    <source>
        <dbReference type="PROSITE" id="PS51163"/>
    </source>
</evidence>
<evidence type="ECO:0000256" key="11">
    <source>
        <dbReference type="ARBA" id="ARBA00048366"/>
    </source>
</evidence>
<evidence type="ECO:0000313" key="13">
    <source>
        <dbReference type="EMBL" id="GFP38247.1"/>
    </source>
</evidence>
<dbReference type="EMBL" id="BLSC01000442">
    <property type="protein sequence ID" value="GFP38247.1"/>
    <property type="molecule type" value="Genomic_DNA"/>
</dbReference>
<dbReference type="Pfam" id="PF01300">
    <property type="entry name" value="Sua5_yciO_yrdC"/>
    <property type="match status" value="1"/>
</dbReference>
<keyword evidence="9" id="KW-0067">ATP-binding</keyword>
<feature type="non-terminal residue" evidence="13">
    <location>
        <position position="1"/>
    </location>
</feature>
<comment type="catalytic activity">
    <reaction evidence="11">
        <text>L-threonine + hydrogencarbonate + ATP = L-threonylcarbamoyladenylate + diphosphate + H2O</text>
        <dbReference type="Rhea" id="RHEA:36407"/>
        <dbReference type="ChEBI" id="CHEBI:15377"/>
        <dbReference type="ChEBI" id="CHEBI:17544"/>
        <dbReference type="ChEBI" id="CHEBI:30616"/>
        <dbReference type="ChEBI" id="CHEBI:33019"/>
        <dbReference type="ChEBI" id="CHEBI:57926"/>
        <dbReference type="ChEBI" id="CHEBI:73682"/>
        <dbReference type="EC" id="2.7.7.87"/>
    </reaction>
</comment>
<dbReference type="GO" id="GO:0061710">
    <property type="term" value="F:L-threonylcarbamoyladenylate synthase"/>
    <property type="evidence" value="ECO:0007669"/>
    <property type="project" value="UniProtKB-EC"/>
</dbReference>
<dbReference type="InterPro" id="IPR006070">
    <property type="entry name" value="Sua5-like_dom"/>
</dbReference>
<feature type="domain" description="YrdC-like" evidence="12">
    <location>
        <begin position="1"/>
        <end position="141"/>
    </location>
</feature>
<evidence type="ECO:0000256" key="1">
    <source>
        <dbReference type="ARBA" id="ARBA00004496"/>
    </source>
</evidence>
<keyword evidence="7" id="KW-0548">Nucleotidyltransferase</keyword>
<keyword evidence="6" id="KW-0819">tRNA processing</keyword>
<dbReference type="GO" id="GO:0003725">
    <property type="term" value="F:double-stranded RNA binding"/>
    <property type="evidence" value="ECO:0007669"/>
    <property type="project" value="InterPro"/>
</dbReference>
<dbReference type="Gene3D" id="3.90.870.10">
    <property type="entry name" value="DHBP synthase"/>
    <property type="match status" value="1"/>
</dbReference>
<evidence type="ECO:0000256" key="7">
    <source>
        <dbReference type="ARBA" id="ARBA00022695"/>
    </source>
</evidence>
<evidence type="ECO:0000313" key="14">
    <source>
        <dbReference type="Proteomes" id="UP000561271"/>
    </source>
</evidence>
<dbReference type="PANTHER" id="PTHR17490">
    <property type="entry name" value="SUA5"/>
    <property type="match status" value="1"/>
</dbReference>
<protein>
    <recommendedName>
        <fullName evidence="10">L-threonylcarbamoyladenylate synthase</fullName>
        <ecNumber evidence="3">2.7.7.87</ecNumber>
    </recommendedName>
    <alternativeName>
        <fullName evidence="10">L-threonylcarbamoyladenylate synthase</fullName>
    </alternativeName>
</protein>
<evidence type="ECO:0000256" key="9">
    <source>
        <dbReference type="ARBA" id="ARBA00022840"/>
    </source>
</evidence>
<evidence type="ECO:0000256" key="2">
    <source>
        <dbReference type="ARBA" id="ARBA00007663"/>
    </source>
</evidence>
<dbReference type="GO" id="GO:0005524">
    <property type="term" value="F:ATP binding"/>
    <property type="evidence" value="ECO:0007669"/>
    <property type="project" value="UniProtKB-KW"/>
</dbReference>
<sequence length="151" mass="16324">PAKKPTPLYTGTNSILNRIPDEINETPSVLINKFCPGPLTMRLKAKKDRSKYLTASTGRFAVRIPGESFALHLAKKAGFPITSTSANISGMPPAEDAETVIKYFGEKIDMIIDRGRTPGGLPSTIVDAAGESIKIVREGAIPRSILEKMRS</sequence>
<dbReference type="PROSITE" id="PS51163">
    <property type="entry name" value="YRDC"/>
    <property type="match status" value="1"/>
</dbReference>
<evidence type="ECO:0000256" key="4">
    <source>
        <dbReference type="ARBA" id="ARBA00022490"/>
    </source>
</evidence>
<evidence type="ECO:0000256" key="10">
    <source>
        <dbReference type="ARBA" id="ARBA00029774"/>
    </source>
</evidence>
<dbReference type="GO" id="GO:0005737">
    <property type="term" value="C:cytoplasm"/>
    <property type="evidence" value="ECO:0007669"/>
    <property type="project" value="UniProtKB-SubCell"/>
</dbReference>
<proteinExistence type="inferred from homology"/>
<name>A0A6V8Q0Z3_9ACTN</name>
<dbReference type="EC" id="2.7.7.87" evidence="3"/>
<dbReference type="GO" id="GO:0000049">
    <property type="term" value="F:tRNA binding"/>
    <property type="evidence" value="ECO:0007669"/>
    <property type="project" value="TreeGrafter"/>
</dbReference>
<comment type="similarity">
    <text evidence="2">Belongs to the SUA5 family.</text>
</comment>
<organism evidence="13 14">
    <name type="scientific">Candidatus Hakubella thermalkaliphila</name>
    <dbReference type="NCBI Taxonomy" id="2754717"/>
    <lineage>
        <taxon>Bacteria</taxon>
        <taxon>Bacillati</taxon>
        <taxon>Actinomycetota</taxon>
        <taxon>Actinomycetota incertae sedis</taxon>
        <taxon>Candidatus Hakubellales</taxon>
        <taxon>Candidatus Hakubellaceae</taxon>
        <taxon>Candidatus Hakubella</taxon>
    </lineage>
</organism>
<accession>A0A6V8Q0Z3</accession>
<evidence type="ECO:0000256" key="6">
    <source>
        <dbReference type="ARBA" id="ARBA00022694"/>
    </source>
</evidence>
<keyword evidence="5" id="KW-0808">Transferase</keyword>
<dbReference type="PANTHER" id="PTHR17490:SF16">
    <property type="entry name" value="THREONYLCARBAMOYL-AMP SYNTHASE"/>
    <property type="match status" value="1"/>
</dbReference>
<comment type="caution">
    <text evidence="13">The sequence shown here is derived from an EMBL/GenBank/DDBJ whole genome shotgun (WGS) entry which is preliminary data.</text>
</comment>